<keyword evidence="1" id="KW-0862">Zinc</keyword>
<evidence type="ECO:0000259" key="3">
    <source>
        <dbReference type="PROSITE" id="PS50158"/>
    </source>
</evidence>
<dbReference type="Pfam" id="PF14111">
    <property type="entry name" value="DUF4283"/>
    <property type="match status" value="1"/>
</dbReference>
<keyword evidence="1" id="KW-0863">Zinc-finger</keyword>
<feature type="region of interest" description="Disordered" evidence="2">
    <location>
        <begin position="192"/>
        <end position="217"/>
    </location>
</feature>
<dbReference type="GO" id="GO:0008270">
    <property type="term" value="F:zinc ion binding"/>
    <property type="evidence" value="ECO:0007669"/>
    <property type="project" value="UniProtKB-KW"/>
</dbReference>
<name>A0AAV3PCX1_LITER</name>
<dbReference type="AlphaFoldDB" id="A0AAV3PCX1"/>
<comment type="caution">
    <text evidence="4">The sequence shown here is derived from an EMBL/GenBank/DDBJ whole genome shotgun (WGS) entry which is preliminary data.</text>
</comment>
<accession>A0AAV3PCX1</accession>
<gene>
    <name evidence="4" type="ORF">LIER_08477</name>
</gene>
<dbReference type="GO" id="GO:0003676">
    <property type="term" value="F:nucleic acid binding"/>
    <property type="evidence" value="ECO:0007669"/>
    <property type="project" value="InterPro"/>
</dbReference>
<reference evidence="4 5" key="1">
    <citation type="submission" date="2024-01" db="EMBL/GenBank/DDBJ databases">
        <title>The complete chloroplast genome sequence of Lithospermum erythrorhizon: insights into the phylogenetic relationship among Boraginaceae species and the maternal lineages of purple gromwells.</title>
        <authorList>
            <person name="Okada T."/>
            <person name="Watanabe K."/>
        </authorList>
    </citation>
    <scope>NUCLEOTIDE SEQUENCE [LARGE SCALE GENOMIC DNA]</scope>
</reference>
<evidence type="ECO:0000256" key="2">
    <source>
        <dbReference type="SAM" id="MobiDB-lite"/>
    </source>
</evidence>
<keyword evidence="5" id="KW-1185">Reference proteome</keyword>
<dbReference type="InterPro" id="IPR040256">
    <property type="entry name" value="At4g02000-like"/>
</dbReference>
<proteinExistence type="predicted"/>
<feature type="domain" description="CCHC-type" evidence="3">
    <location>
        <begin position="123"/>
        <end position="136"/>
    </location>
</feature>
<dbReference type="PANTHER" id="PTHR31286">
    <property type="entry name" value="GLYCINE-RICH CELL WALL STRUCTURAL PROTEIN 1.8-LIKE"/>
    <property type="match status" value="1"/>
</dbReference>
<evidence type="ECO:0000313" key="4">
    <source>
        <dbReference type="EMBL" id="GAA0149250.1"/>
    </source>
</evidence>
<dbReference type="Proteomes" id="UP001454036">
    <property type="component" value="Unassembled WGS sequence"/>
</dbReference>
<keyword evidence="1" id="KW-0479">Metal-binding</keyword>
<sequence length="217" mass="24970">MLWEKSYFWTVKGSLNVIDLGEDFFIVRFTVEEDYLMALHEGPWFINGFFLSIRLWEPNFNPSQATTKSPVVWLRLPRVPMEYYNAEVLKEIGMQLGTLLRIDTKTANSERGRFILYENVTLCFTCGLLGHDSENCFADKQPIYTNLAPQIIEKKSDDPTLPISNIDTEPPSPTKNCDFGEWLLVSRKKTIKKNTKSVVKPSHRSGKKNPLGFQSQK</sequence>
<feature type="region of interest" description="Disordered" evidence="2">
    <location>
        <begin position="156"/>
        <end position="176"/>
    </location>
</feature>
<dbReference type="InterPro" id="IPR001878">
    <property type="entry name" value="Znf_CCHC"/>
</dbReference>
<protein>
    <recommendedName>
        <fullName evidence="3">CCHC-type domain-containing protein</fullName>
    </recommendedName>
</protein>
<dbReference type="EMBL" id="BAABME010001370">
    <property type="protein sequence ID" value="GAA0149250.1"/>
    <property type="molecule type" value="Genomic_DNA"/>
</dbReference>
<dbReference type="PANTHER" id="PTHR31286:SF99">
    <property type="entry name" value="DUF4283 DOMAIN-CONTAINING PROTEIN"/>
    <property type="match status" value="1"/>
</dbReference>
<evidence type="ECO:0000256" key="1">
    <source>
        <dbReference type="PROSITE-ProRule" id="PRU00047"/>
    </source>
</evidence>
<evidence type="ECO:0000313" key="5">
    <source>
        <dbReference type="Proteomes" id="UP001454036"/>
    </source>
</evidence>
<feature type="compositionally biased region" description="Basic residues" evidence="2">
    <location>
        <begin position="192"/>
        <end position="207"/>
    </location>
</feature>
<organism evidence="4 5">
    <name type="scientific">Lithospermum erythrorhizon</name>
    <name type="common">Purple gromwell</name>
    <name type="synonym">Lithospermum officinale var. erythrorhizon</name>
    <dbReference type="NCBI Taxonomy" id="34254"/>
    <lineage>
        <taxon>Eukaryota</taxon>
        <taxon>Viridiplantae</taxon>
        <taxon>Streptophyta</taxon>
        <taxon>Embryophyta</taxon>
        <taxon>Tracheophyta</taxon>
        <taxon>Spermatophyta</taxon>
        <taxon>Magnoliopsida</taxon>
        <taxon>eudicotyledons</taxon>
        <taxon>Gunneridae</taxon>
        <taxon>Pentapetalae</taxon>
        <taxon>asterids</taxon>
        <taxon>lamiids</taxon>
        <taxon>Boraginales</taxon>
        <taxon>Boraginaceae</taxon>
        <taxon>Boraginoideae</taxon>
        <taxon>Lithospermeae</taxon>
        <taxon>Lithospermum</taxon>
    </lineage>
</organism>
<dbReference type="PROSITE" id="PS50158">
    <property type="entry name" value="ZF_CCHC"/>
    <property type="match status" value="1"/>
</dbReference>
<dbReference type="InterPro" id="IPR025558">
    <property type="entry name" value="DUF4283"/>
</dbReference>